<protein>
    <submittedName>
        <fullName evidence="2">Uncharacterized protein</fullName>
    </submittedName>
</protein>
<organism evidence="2 3">
    <name type="scientific">Oceanobacillus neutriphilus</name>
    <dbReference type="NCBI Taxonomy" id="531815"/>
    <lineage>
        <taxon>Bacteria</taxon>
        <taxon>Bacillati</taxon>
        <taxon>Bacillota</taxon>
        <taxon>Bacilli</taxon>
        <taxon>Bacillales</taxon>
        <taxon>Bacillaceae</taxon>
        <taxon>Oceanobacillus</taxon>
    </lineage>
</organism>
<evidence type="ECO:0000313" key="3">
    <source>
        <dbReference type="Proteomes" id="UP000641206"/>
    </source>
</evidence>
<keyword evidence="3" id="KW-1185">Reference proteome</keyword>
<name>A0ABQ2NQZ4_9BACI</name>
<accession>A0ABQ2NQZ4</accession>
<dbReference type="RefSeq" id="WP_188733135.1">
    <property type="nucleotide sequence ID" value="NZ_BMLW01000002.1"/>
</dbReference>
<reference evidence="3" key="1">
    <citation type="journal article" date="2019" name="Int. J. Syst. Evol. Microbiol.">
        <title>The Global Catalogue of Microorganisms (GCM) 10K type strain sequencing project: providing services to taxonomists for standard genome sequencing and annotation.</title>
        <authorList>
            <consortium name="The Broad Institute Genomics Platform"/>
            <consortium name="The Broad Institute Genome Sequencing Center for Infectious Disease"/>
            <person name="Wu L."/>
            <person name="Ma J."/>
        </authorList>
    </citation>
    <scope>NUCLEOTIDE SEQUENCE [LARGE SCALE GENOMIC DNA]</scope>
    <source>
        <strain evidence="3">CGMCC 1.7693</strain>
    </source>
</reference>
<dbReference type="Proteomes" id="UP000641206">
    <property type="component" value="Unassembled WGS sequence"/>
</dbReference>
<comment type="caution">
    <text evidence="2">The sequence shown here is derived from an EMBL/GenBank/DDBJ whole genome shotgun (WGS) entry which is preliminary data.</text>
</comment>
<evidence type="ECO:0000256" key="1">
    <source>
        <dbReference type="SAM" id="Phobius"/>
    </source>
</evidence>
<keyword evidence="1" id="KW-0472">Membrane</keyword>
<dbReference type="EMBL" id="BMLW01000002">
    <property type="protein sequence ID" value="GGP08153.1"/>
    <property type="molecule type" value="Genomic_DNA"/>
</dbReference>
<feature type="transmembrane region" description="Helical" evidence="1">
    <location>
        <begin position="32"/>
        <end position="54"/>
    </location>
</feature>
<proteinExistence type="predicted"/>
<evidence type="ECO:0000313" key="2">
    <source>
        <dbReference type="EMBL" id="GGP08153.1"/>
    </source>
</evidence>
<gene>
    <name evidence="2" type="ORF">GCM10011346_07060</name>
</gene>
<keyword evidence="1" id="KW-0812">Transmembrane</keyword>
<sequence>MNSSKEGMPWLAVFPNYHLHYGIDQLYFNEPFLSYLAVPAIWMTAVIFIFISWYKKQKY</sequence>
<keyword evidence="1" id="KW-1133">Transmembrane helix</keyword>